<evidence type="ECO:0000256" key="2">
    <source>
        <dbReference type="ARBA" id="ARBA00022771"/>
    </source>
</evidence>
<dbReference type="InterPro" id="IPR007588">
    <property type="entry name" value="Znf_FLYWCH"/>
</dbReference>
<accession>A0A813V1S8</accession>
<evidence type="ECO:0000313" key="6">
    <source>
        <dbReference type="Proteomes" id="UP000663879"/>
    </source>
</evidence>
<dbReference type="AlphaFoldDB" id="A0A813V1S8"/>
<protein>
    <recommendedName>
        <fullName evidence="4">FLYWCH-type domain-containing protein</fullName>
    </recommendedName>
</protein>
<organism evidence="5 6">
    <name type="scientific">Brachionus calyciflorus</name>
    <dbReference type="NCBI Taxonomy" id="104777"/>
    <lineage>
        <taxon>Eukaryota</taxon>
        <taxon>Metazoa</taxon>
        <taxon>Spiralia</taxon>
        <taxon>Gnathifera</taxon>
        <taxon>Rotifera</taxon>
        <taxon>Eurotatoria</taxon>
        <taxon>Monogononta</taxon>
        <taxon>Pseudotrocha</taxon>
        <taxon>Ploima</taxon>
        <taxon>Brachionidae</taxon>
        <taxon>Brachionus</taxon>
    </lineage>
</organism>
<sequence>MSLETSKNLNFNSPYLRLRSRNIPKKDFKLSSISTENCSKENLCPTTSSVLDDFSNLSISHASSSEFGTGSNIVDYSSSESDCDEKNESCDYFLEEDLVSYSESSQSEIYVDTIEKGNAQVELIESLTSRNKPMLIYGTYMYTLEKKREEKIYWRCSYNNYRLNRKCGARIHRDLNHKPIYETKRTHHHSPEPEKIDNLILNNEIKERAKDTLETPRQIITTCLSKLPRSSSYLMESKESFTRKINRVRSRQTTQNGEEIKITIREDIYIPEASKKTESGLDFVMLDTGRDDPNRIIILATDENIQLLNNSEIWLVDGTSTLVLRILNCYLQ</sequence>
<evidence type="ECO:0000256" key="3">
    <source>
        <dbReference type="ARBA" id="ARBA00022833"/>
    </source>
</evidence>
<keyword evidence="6" id="KW-1185">Reference proteome</keyword>
<reference evidence="5" key="1">
    <citation type="submission" date="2021-02" db="EMBL/GenBank/DDBJ databases">
        <authorList>
            <person name="Nowell W R."/>
        </authorList>
    </citation>
    <scope>NUCLEOTIDE SEQUENCE</scope>
    <source>
        <strain evidence="5">Ploen Becks lab</strain>
    </source>
</reference>
<comment type="caution">
    <text evidence="5">The sequence shown here is derived from an EMBL/GenBank/DDBJ whole genome shotgun (WGS) entry which is preliminary data.</text>
</comment>
<evidence type="ECO:0000256" key="1">
    <source>
        <dbReference type="ARBA" id="ARBA00022723"/>
    </source>
</evidence>
<evidence type="ECO:0000259" key="4">
    <source>
        <dbReference type="Pfam" id="PF04500"/>
    </source>
</evidence>
<name>A0A813V1S8_9BILA</name>
<gene>
    <name evidence="5" type="ORF">OXX778_LOCUS8147</name>
</gene>
<keyword evidence="3" id="KW-0862">Zinc</keyword>
<dbReference type="Proteomes" id="UP000663879">
    <property type="component" value="Unassembled WGS sequence"/>
</dbReference>
<keyword evidence="2" id="KW-0863">Zinc-finger</keyword>
<feature type="domain" description="FLYWCH-type" evidence="4">
    <location>
        <begin position="128"/>
        <end position="189"/>
    </location>
</feature>
<evidence type="ECO:0000313" key="5">
    <source>
        <dbReference type="EMBL" id="CAF0834772.1"/>
    </source>
</evidence>
<dbReference type="EMBL" id="CAJNOC010001098">
    <property type="protein sequence ID" value="CAF0834772.1"/>
    <property type="molecule type" value="Genomic_DNA"/>
</dbReference>
<proteinExistence type="predicted"/>
<dbReference type="OrthoDB" id="93990at2759"/>
<dbReference type="GO" id="GO:0008270">
    <property type="term" value="F:zinc ion binding"/>
    <property type="evidence" value="ECO:0007669"/>
    <property type="project" value="UniProtKB-KW"/>
</dbReference>
<dbReference type="Pfam" id="PF04500">
    <property type="entry name" value="FLYWCH"/>
    <property type="match status" value="1"/>
</dbReference>
<dbReference type="Gene3D" id="2.20.25.240">
    <property type="match status" value="1"/>
</dbReference>
<keyword evidence="1" id="KW-0479">Metal-binding</keyword>